<evidence type="ECO:0000313" key="7">
    <source>
        <dbReference type="EMBL" id="AHB32559.1"/>
    </source>
</evidence>
<evidence type="ECO:0000256" key="6">
    <source>
        <dbReference type="SAM" id="Phobius"/>
    </source>
</evidence>
<organism evidence="7">
    <name type="scientific">Acinetobacter baumannii</name>
    <dbReference type="NCBI Taxonomy" id="470"/>
    <lineage>
        <taxon>Bacteria</taxon>
        <taxon>Pseudomonadati</taxon>
        <taxon>Pseudomonadota</taxon>
        <taxon>Gammaproteobacteria</taxon>
        <taxon>Moraxellales</taxon>
        <taxon>Moraxellaceae</taxon>
        <taxon>Acinetobacter</taxon>
        <taxon>Acinetobacter calcoaceticus/baumannii complex</taxon>
    </lineage>
</organism>
<evidence type="ECO:0000256" key="1">
    <source>
        <dbReference type="ARBA" id="ARBA00004651"/>
    </source>
</evidence>
<feature type="transmembrane region" description="Helical" evidence="6">
    <location>
        <begin position="388"/>
        <end position="407"/>
    </location>
</feature>
<keyword evidence="3 6" id="KW-0812">Transmembrane</keyword>
<feature type="transmembrane region" description="Helical" evidence="6">
    <location>
        <begin position="299"/>
        <end position="321"/>
    </location>
</feature>
<feature type="transmembrane region" description="Helical" evidence="6">
    <location>
        <begin position="327"/>
        <end position="351"/>
    </location>
</feature>
<keyword evidence="4 6" id="KW-1133">Transmembrane helix</keyword>
<evidence type="ECO:0000256" key="2">
    <source>
        <dbReference type="ARBA" id="ARBA00022475"/>
    </source>
</evidence>
<keyword evidence="2" id="KW-1003">Cell membrane</keyword>
<dbReference type="PANTHER" id="PTHR30250:SF26">
    <property type="entry name" value="PSMA PROTEIN"/>
    <property type="match status" value="1"/>
</dbReference>
<comment type="subcellular location">
    <subcellularLocation>
        <location evidence="1">Cell membrane</location>
        <topology evidence="1">Multi-pass membrane protein</topology>
    </subcellularLocation>
</comment>
<reference evidence="7" key="2">
    <citation type="journal article" date="2018" name="Biochemistry (Mosc.)">
        <title>Structure of the K82 Capsular Polysaccharide from Acinetobacter baumannii LUH5534 Containing a d-Galactose 4,6-Pyruvic Acid Acetal.</title>
        <authorList>
            <person name="Kasimova A.A."/>
            <person name="Kenyon J.J."/>
            <person name="Arbatsky N.P."/>
            <person name="Shashkov A.S."/>
            <person name="Popova A.V."/>
            <person name="Knirel Y.A."/>
            <person name="Hall R.M."/>
        </authorList>
    </citation>
    <scope>NUCLEOTIDE SEQUENCE</scope>
    <source>
        <strain evidence="7">LUH5534</strain>
    </source>
</reference>
<feature type="transmembrane region" description="Helical" evidence="6">
    <location>
        <begin position="76"/>
        <end position="99"/>
    </location>
</feature>
<accession>V5RDT4</accession>
<feature type="transmembrane region" description="Helical" evidence="6">
    <location>
        <begin position="30"/>
        <end position="55"/>
    </location>
</feature>
<dbReference type="AlphaFoldDB" id="V5RDT4"/>
<dbReference type="EMBL" id="KC526908">
    <property type="protein sequence ID" value="AHB32559.1"/>
    <property type="molecule type" value="Genomic_DNA"/>
</dbReference>
<evidence type="ECO:0000256" key="4">
    <source>
        <dbReference type="ARBA" id="ARBA00022989"/>
    </source>
</evidence>
<reference evidence="7" key="1">
    <citation type="journal article" date="2013" name="PLoS ONE">
        <title>Diversity in the major polysaccharide antigen of Acinetobacter baumannii assessed by DNA sequencing, and development of a molecular serotyping scheme.</title>
        <authorList>
            <person name="Hu D."/>
            <person name="Liu B."/>
            <person name="Dijkshoorn L."/>
            <person name="Wang L."/>
            <person name="Reeves P.R."/>
        </authorList>
    </citation>
    <scope>NUCLEOTIDE SEQUENCE</scope>
    <source>
        <strain evidence="7">LUH5534</strain>
    </source>
</reference>
<sequence length="495" mass="57257">MFLRMFFVMFLTLFSTRLLLEELGLEKYGIYDLVFGVVLLFNILGGALATALQRFYNISYNNKDKLSIIYSVSLKLFFIVSFLVLTLGLIFSSAIVGALNIPTYSLIETEFFFRLCTLNLVFIILRLPFTALILSNEKMGLYSILSILDTIFKFLSVLLLTYLHFSESKLIDFGYLIDFFSFFITILYVVVCYSKLDMPSLKWDNGKTTYKEILSFSGWTLFGSAASLYSQQGLSILINKFFSVIVNAANAVSQQVYTAVYQFVSSFQTAFTPYLMKNYIEGDKEKISKILIFFSRLSVFLYLLIAVPLFIFSKQIIVLWLGQEPQYAVIFVRLTLIIVFFEVLSAPLWITIQASGKIEKYQIIISGILIANLPLAYLFFLIWNNPIWAFLAKILTAFFAYIYRLYMMVEIIELSYKKYIYSVVFKVLLLLGCMTPVFWYFMSKAMEMSILILFSKIVFIVLFFSILSYLLLIGKDEKKEINIIILNFINRIKSI</sequence>
<dbReference type="PANTHER" id="PTHR30250">
    <property type="entry name" value="PST FAMILY PREDICTED COLANIC ACID TRANSPORTER"/>
    <property type="match status" value="1"/>
</dbReference>
<dbReference type="GO" id="GO:0005886">
    <property type="term" value="C:plasma membrane"/>
    <property type="evidence" value="ECO:0007669"/>
    <property type="project" value="UniProtKB-SubCell"/>
</dbReference>
<proteinExistence type="predicted"/>
<gene>
    <name evidence="7" type="primary">wzx</name>
</gene>
<feature type="transmembrane region" description="Helical" evidence="6">
    <location>
        <begin position="111"/>
        <end position="134"/>
    </location>
</feature>
<protein>
    <submittedName>
        <fullName evidence="7">Wzx</fullName>
    </submittedName>
</protein>
<feature type="transmembrane region" description="Helical" evidence="6">
    <location>
        <begin position="419"/>
        <end position="442"/>
    </location>
</feature>
<feature type="transmembrane region" description="Helical" evidence="6">
    <location>
        <begin position="448"/>
        <end position="472"/>
    </location>
</feature>
<evidence type="ECO:0000256" key="3">
    <source>
        <dbReference type="ARBA" id="ARBA00022692"/>
    </source>
</evidence>
<keyword evidence="5 6" id="KW-0472">Membrane</keyword>
<feature type="transmembrane region" description="Helical" evidence="6">
    <location>
        <begin position="363"/>
        <end position="382"/>
    </location>
</feature>
<dbReference type="InterPro" id="IPR050833">
    <property type="entry name" value="Poly_Biosynth_Transport"/>
</dbReference>
<feature type="transmembrane region" description="Helical" evidence="6">
    <location>
        <begin position="175"/>
        <end position="193"/>
    </location>
</feature>
<evidence type="ECO:0000256" key="5">
    <source>
        <dbReference type="ARBA" id="ARBA00023136"/>
    </source>
</evidence>
<feature type="transmembrane region" description="Helical" evidence="6">
    <location>
        <begin position="141"/>
        <end position="163"/>
    </location>
</feature>
<name>V5RDT4_ACIBA</name>